<dbReference type="InterPro" id="IPR052566">
    <property type="entry name" value="Non-lysos_glucosylceramidase"/>
</dbReference>
<feature type="domain" description="Glycosyl-hydrolase family 116 catalytic region" evidence="1">
    <location>
        <begin position="510"/>
        <end position="787"/>
    </location>
</feature>
<accession>A0A4R1RKU7</accession>
<dbReference type="PANTHER" id="PTHR12654:SF0">
    <property type="entry name" value="NON-LYSOSOMAL GLUCOSYLCERAMIDASE"/>
    <property type="match status" value="1"/>
</dbReference>
<comment type="caution">
    <text evidence="3">The sequence shown here is derived from an EMBL/GenBank/DDBJ whole genome shotgun (WGS) entry which is preliminary data.</text>
</comment>
<organism evidence="3 4">
    <name type="scientific">Mariniflexile fucanivorans</name>
    <dbReference type="NCBI Taxonomy" id="264023"/>
    <lineage>
        <taxon>Bacteria</taxon>
        <taxon>Pseudomonadati</taxon>
        <taxon>Bacteroidota</taxon>
        <taxon>Flavobacteriia</taxon>
        <taxon>Flavobacteriales</taxon>
        <taxon>Flavobacteriaceae</taxon>
        <taxon>Mariniflexile</taxon>
    </lineage>
</organism>
<evidence type="ECO:0000313" key="3">
    <source>
        <dbReference type="EMBL" id="TCL66825.1"/>
    </source>
</evidence>
<evidence type="ECO:0000259" key="1">
    <source>
        <dbReference type="Pfam" id="PF04685"/>
    </source>
</evidence>
<dbReference type="EMBL" id="SLUP01000003">
    <property type="protein sequence ID" value="TCL66825.1"/>
    <property type="molecule type" value="Genomic_DNA"/>
</dbReference>
<gene>
    <name evidence="3" type="ORF">EV196_103244</name>
</gene>
<dbReference type="OrthoDB" id="1007311at2"/>
<dbReference type="Pfam" id="PF12215">
    <property type="entry name" value="Glyco_hydr_116N"/>
    <property type="match status" value="1"/>
</dbReference>
<dbReference type="GO" id="GO:0005975">
    <property type="term" value="P:carbohydrate metabolic process"/>
    <property type="evidence" value="ECO:0007669"/>
    <property type="project" value="InterPro"/>
</dbReference>
<protein>
    <submittedName>
        <fullName evidence="3">Uncharacterized protein (DUF608 family)</fullName>
    </submittedName>
</protein>
<proteinExistence type="predicted"/>
<dbReference type="AlphaFoldDB" id="A0A4R1RKU7"/>
<dbReference type="InterPro" id="IPR024462">
    <property type="entry name" value="GH116_N"/>
</dbReference>
<dbReference type="GO" id="GO:0004553">
    <property type="term" value="F:hydrolase activity, hydrolyzing O-glycosyl compounds"/>
    <property type="evidence" value="ECO:0007669"/>
    <property type="project" value="InterPro"/>
</dbReference>
<dbReference type="Proteomes" id="UP000295455">
    <property type="component" value="Unassembled WGS sequence"/>
</dbReference>
<name>A0A4R1RKU7_9FLAO</name>
<dbReference type="Gene3D" id="1.50.10.10">
    <property type="match status" value="1"/>
</dbReference>
<dbReference type="InterPro" id="IPR008928">
    <property type="entry name" value="6-hairpin_glycosidase_sf"/>
</dbReference>
<dbReference type="SUPFAM" id="SSF48208">
    <property type="entry name" value="Six-hairpin glycosidases"/>
    <property type="match status" value="1"/>
</dbReference>
<evidence type="ECO:0000313" key="4">
    <source>
        <dbReference type="Proteomes" id="UP000295455"/>
    </source>
</evidence>
<dbReference type="PANTHER" id="PTHR12654">
    <property type="entry name" value="BILE ACID BETA-GLUCOSIDASE-RELATED"/>
    <property type="match status" value="1"/>
</dbReference>
<feature type="domain" description="Glycosyl-hydrolase family 116 N-terminal" evidence="2">
    <location>
        <begin position="43"/>
        <end position="383"/>
    </location>
</feature>
<evidence type="ECO:0000259" key="2">
    <source>
        <dbReference type="Pfam" id="PF12215"/>
    </source>
</evidence>
<dbReference type="InterPro" id="IPR012341">
    <property type="entry name" value="6hp_glycosidase-like_sf"/>
</dbReference>
<keyword evidence="4" id="KW-1185">Reference proteome</keyword>
<reference evidence="3 4" key="1">
    <citation type="submission" date="2019-03" db="EMBL/GenBank/DDBJ databases">
        <title>Genomic Encyclopedia of Type Strains, Phase IV (KMG-IV): sequencing the most valuable type-strain genomes for metagenomic binning, comparative biology and taxonomic classification.</title>
        <authorList>
            <person name="Goeker M."/>
        </authorList>
    </citation>
    <scope>NUCLEOTIDE SEQUENCE [LARGE SCALE GENOMIC DNA]</scope>
    <source>
        <strain evidence="3 4">DSM 18792</strain>
    </source>
</reference>
<dbReference type="InterPro" id="IPR006775">
    <property type="entry name" value="GH116_catalytic"/>
</dbReference>
<dbReference type="Pfam" id="PF04685">
    <property type="entry name" value="DUF608"/>
    <property type="match status" value="1"/>
</dbReference>
<sequence>MMCKYLMSILVSLICTINIIAQEWNKNWPILKTFEGKYLDEVAMPLGGIGTGTVSIGGKGDLRDWEIMNRGAIGYLPAFRLVKPTIANGPFFALYYKEQNKDAQIKVLEGPVAVKDYYGDWGSEAINSGFPRFEETTFAAAYPLAQINFKHTDVPVDVRLESFNPLIVGDEDKSGIPVAILRYVITNNTDKPIETSVVGMVPNYIGVDGWTGEPKDNFNEYRENDNIKGVYMYTNGVDKDDVNWGTMALTTTSTEEVSYRTSWAKLAWNWTFREFYDDFLADGMLTDHPELEKNDNEIKRGEHVGEVFEVRKDKIKTPPATLAVKQVLAPGESKEVTFMLTWHFPNRKAWDIGKPKAGVEQENVGNYYTTLYDDAWEVATVTARDFDVLENETVQFVSSLVNSDIPTVLKEAGLSNLNNLRSQTVFRTEDGLPFGWEGTGSIHGTKIGTLKASGWGMGTCSHVWNYESTTPFLFGNLSTKFRETEFLYAVNEDGAQSHRIGLPLKEKGTSFKHWAADGQMGTIIKAYRDWQLSGDDAKLKELWPNIKKAMEFAWTGIWDTNKDGVMEGPQHNTMDISYVGPNPQMAAWYLAALKASSKMAGHLNDKKFEKECNTLYTKGSAWIDANIFNGEYYEQQIPEGANKTAQLGKGCLVDQLVGQYLAHTADLGYVLDKNNVQTTLKSVMKYNLVTDFNEHLNTFRSFALGNEKGLIMSSYPKGELLDEPFPYYTEVMTGFEYSTGAHMIYEGQVENGLEVFKNVRDRYDGFKRNPFNEGEFGHRYARAMAAWAGIPAYTGFHYSAVDKTMKFNAKDGKYFWSNGYQYGTVEISGSNDEKTIILTSKNGALNLKSFTLNDYGIINFKKVKTFNKGEKVKFIIVKS</sequence>